<proteinExistence type="predicted"/>
<gene>
    <name evidence="1" type="ORF">HW452_04545</name>
</gene>
<accession>A0ACC5VT17</accession>
<sequence length="79" mass="8463">MQKIELWVITVSSDRSITETAARLKAEGLTICDLLEDIGCITGEADNATAQRLKHIDGVVDIAPDMPIDLGPPGSGQTW</sequence>
<comment type="caution">
    <text evidence="1">The sequence shown here is derived from an EMBL/GenBank/DDBJ whole genome shotgun (WGS) entry which is preliminary data.</text>
</comment>
<keyword evidence="2" id="KW-1185">Reference proteome</keyword>
<dbReference type="Proteomes" id="UP001319846">
    <property type="component" value="Unassembled WGS sequence"/>
</dbReference>
<dbReference type="EMBL" id="JABYQT010000002">
    <property type="protein sequence ID" value="MBZ5486792.1"/>
    <property type="molecule type" value="Genomic_DNA"/>
</dbReference>
<evidence type="ECO:0000313" key="1">
    <source>
        <dbReference type="EMBL" id="MBZ5486792.1"/>
    </source>
</evidence>
<evidence type="ECO:0000313" key="2">
    <source>
        <dbReference type="Proteomes" id="UP001319846"/>
    </source>
</evidence>
<name>A0ACC5VT17_9GAMM</name>
<reference evidence="1" key="1">
    <citation type="submission" date="2020-06" db="EMBL/GenBank/DDBJ databases">
        <title>Whole Genome Sequence of Halomonas aquamarina MB598.</title>
        <authorList>
            <person name="Pervaiz M."/>
            <person name="Fariq A."/>
            <person name="Yasmin A."/>
            <person name="Welch M."/>
        </authorList>
    </citation>
    <scope>NUCLEOTIDE SEQUENCE</scope>
    <source>
        <strain evidence="1">MB598</strain>
    </source>
</reference>
<organism evidence="1 2">
    <name type="scientific">Vreelandella aquamarina</name>
    <dbReference type="NCBI Taxonomy" id="77097"/>
    <lineage>
        <taxon>Bacteria</taxon>
        <taxon>Pseudomonadati</taxon>
        <taxon>Pseudomonadota</taxon>
        <taxon>Gammaproteobacteria</taxon>
        <taxon>Oceanospirillales</taxon>
        <taxon>Halomonadaceae</taxon>
        <taxon>Vreelandella</taxon>
    </lineage>
</organism>
<protein>
    <submittedName>
        <fullName evidence="1">Uncharacterized protein</fullName>
    </submittedName>
</protein>